<keyword evidence="2" id="KW-1185">Reference proteome</keyword>
<accession>A0AAF0TIW2</accession>
<sequence length="14" mass="1678">MMMSSLKHSKLTRK</sequence>
<dbReference type="Proteomes" id="UP001234989">
    <property type="component" value="Chromosome 2"/>
</dbReference>
<evidence type="ECO:0000313" key="2">
    <source>
        <dbReference type="Proteomes" id="UP001234989"/>
    </source>
</evidence>
<organism evidence="1 2">
    <name type="scientific">Solanum verrucosum</name>
    <dbReference type="NCBI Taxonomy" id="315347"/>
    <lineage>
        <taxon>Eukaryota</taxon>
        <taxon>Viridiplantae</taxon>
        <taxon>Streptophyta</taxon>
        <taxon>Embryophyta</taxon>
        <taxon>Tracheophyta</taxon>
        <taxon>Spermatophyta</taxon>
        <taxon>Magnoliopsida</taxon>
        <taxon>eudicotyledons</taxon>
        <taxon>Gunneridae</taxon>
        <taxon>Pentapetalae</taxon>
        <taxon>asterids</taxon>
        <taxon>lamiids</taxon>
        <taxon>Solanales</taxon>
        <taxon>Solanaceae</taxon>
        <taxon>Solanoideae</taxon>
        <taxon>Solaneae</taxon>
        <taxon>Solanum</taxon>
    </lineage>
</organism>
<gene>
    <name evidence="1" type="ORF">MTR67_008080</name>
</gene>
<reference evidence="1" key="1">
    <citation type="submission" date="2023-08" db="EMBL/GenBank/DDBJ databases">
        <title>A de novo genome assembly of Solanum verrucosum Schlechtendal, a Mexican diploid species geographically isolated from the other diploid A-genome species in potato relatives.</title>
        <authorList>
            <person name="Hosaka K."/>
        </authorList>
    </citation>
    <scope>NUCLEOTIDE SEQUENCE</scope>
    <source>
        <tissue evidence="1">Young leaves</tissue>
    </source>
</reference>
<proteinExistence type="predicted"/>
<name>A0AAF0TIW2_SOLVR</name>
<dbReference type="EMBL" id="CP133613">
    <property type="protein sequence ID" value="WMV14695.1"/>
    <property type="molecule type" value="Genomic_DNA"/>
</dbReference>
<protein>
    <submittedName>
        <fullName evidence="1">Uncharacterized protein</fullName>
    </submittedName>
</protein>
<evidence type="ECO:0000313" key="1">
    <source>
        <dbReference type="EMBL" id="WMV14695.1"/>
    </source>
</evidence>